<proteinExistence type="predicted"/>
<dbReference type="OrthoDB" id="5346728at2759"/>
<keyword evidence="2" id="KW-1133">Transmembrane helix</keyword>
<protein>
    <submittedName>
        <fullName evidence="3">Uncharacterized protein</fullName>
    </submittedName>
</protein>
<sequence>MAPLVTRQSHSLVPGIPRLPARPPNKPVKVHKEIDPMVFFELFIGTVGIFIIAVLFWKLGRFIRRFNRNKVLRAGKKTNIRYARTWYGWVKRPTHERNKRVIHDFFVRIWKSVTWKSTRDDYSWIWWDPGDVKTQNHRQEAKGFPWLPDWLKSYDDFPTADEIWNPYSRPKCHGALKDSVSTPQPVPAPGSVRRPQGQEDTLGQTLPPQPTLIHNQPVITRSILEEILRDPLQPKDGSSDHQPWFNSCNSAARPATRAPVPFHQAQSLPSREKQFYQIRGSIPWPRGEGSQDISCQIQSAMQHRDFEYELAEPSGPTHAKEPKPFHQYRDPRRYRRWSARMQMGPKEPVFHNLGASSGPPGTPRTELLVSYASDHSSSLRGHLKRQRNSIEGRLRISEDRTSFTSGLLIGDQVLFSNERRTYTRTTQWNSAPARSHFQGKGTNSKGRPALSNEWRSICDSKHPALSRRQGKSPEVDVGPHSADQIQLKTGSAVDELSDWEVRMMERLDRKLLWLFNEFSPGKRPYHFALLANHWLNRETWYVYDPVSRIPTDARRMRGDSRFNVPYPRPVFSPRPKYPTSKRKRAQTPRIDSWRAAVNNQRKVSGLRDAIRTITLYDESAEEPPDGHIDPGCWVLPKPPQGFEMSNAQKNAWYEGGAGWQEKLDDWQQVPRGYRVRKVIHEGRVNRNRFKEVAAQVSQCCRTASEKLVPSHDLGKAEAPNFLVS</sequence>
<dbReference type="EMBL" id="MOOB01000002">
    <property type="protein sequence ID" value="OQE95449.1"/>
    <property type="molecule type" value="Genomic_DNA"/>
</dbReference>
<keyword evidence="2" id="KW-0472">Membrane</keyword>
<evidence type="ECO:0000313" key="3">
    <source>
        <dbReference type="EMBL" id="OQE95449.1"/>
    </source>
</evidence>
<evidence type="ECO:0000313" key="4">
    <source>
        <dbReference type="Proteomes" id="UP000191691"/>
    </source>
</evidence>
<feature type="compositionally biased region" description="Polar residues" evidence="1">
    <location>
        <begin position="198"/>
        <end position="214"/>
    </location>
</feature>
<feature type="region of interest" description="Disordered" evidence="1">
    <location>
        <begin position="425"/>
        <end position="481"/>
    </location>
</feature>
<gene>
    <name evidence="3" type="ORF">PENNAL_c0002G05256</name>
</gene>
<evidence type="ECO:0000256" key="1">
    <source>
        <dbReference type="SAM" id="MobiDB-lite"/>
    </source>
</evidence>
<keyword evidence="4" id="KW-1185">Reference proteome</keyword>
<dbReference type="STRING" id="60175.A0A1V6Z6X8"/>
<organism evidence="3 4">
    <name type="scientific">Penicillium nalgiovense</name>
    <dbReference type="NCBI Taxonomy" id="60175"/>
    <lineage>
        <taxon>Eukaryota</taxon>
        <taxon>Fungi</taxon>
        <taxon>Dikarya</taxon>
        <taxon>Ascomycota</taxon>
        <taxon>Pezizomycotina</taxon>
        <taxon>Eurotiomycetes</taxon>
        <taxon>Eurotiomycetidae</taxon>
        <taxon>Eurotiales</taxon>
        <taxon>Aspergillaceae</taxon>
        <taxon>Penicillium</taxon>
    </lineage>
</organism>
<feature type="transmembrane region" description="Helical" evidence="2">
    <location>
        <begin position="37"/>
        <end position="60"/>
    </location>
</feature>
<dbReference type="OMA" id="SWIWWDP"/>
<name>A0A1V6Z6X8_PENNA</name>
<comment type="caution">
    <text evidence="3">The sequence shown here is derived from an EMBL/GenBank/DDBJ whole genome shotgun (WGS) entry which is preliminary data.</text>
</comment>
<feature type="region of interest" description="Disordered" evidence="1">
    <location>
        <begin position="175"/>
        <end position="214"/>
    </location>
</feature>
<keyword evidence="2" id="KW-0812">Transmembrane</keyword>
<accession>A0A1V6Z6X8</accession>
<reference evidence="4" key="1">
    <citation type="journal article" date="2017" name="Nat. Microbiol.">
        <title>Global analysis of biosynthetic gene clusters reveals vast potential of secondary metabolite production in Penicillium species.</title>
        <authorList>
            <person name="Nielsen J.C."/>
            <person name="Grijseels S."/>
            <person name="Prigent S."/>
            <person name="Ji B."/>
            <person name="Dainat J."/>
            <person name="Nielsen K.F."/>
            <person name="Frisvad J.C."/>
            <person name="Workman M."/>
            <person name="Nielsen J."/>
        </authorList>
    </citation>
    <scope>NUCLEOTIDE SEQUENCE [LARGE SCALE GENOMIC DNA]</scope>
    <source>
        <strain evidence="4">IBT 13039</strain>
    </source>
</reference>
<evidence type="ECO:0000256" key="2">
    <source>
        <dbReference type="SAM" id="Phobius"/>
    </source>
</evidence>
<dbReference type="Proteomes" id="UP000191691">
    <property type="component" value="Unassembled WGS sequence"/>
</dbReference>
<dbReference type="AlphaFoldDB" id="A0A1V6Z6X8"/>